<comment type="caution">
    <text evidence="2">The sequence shown here is derived from an EMBL/GenBank/DDBJ whole genome shotgun (WGS) entry which is preliminary data.</text>
</comment>
<evidence type="ECO:0000313" key="2">
    <source>
        <dbReference type="EMBL" id="GLT15419.1"/>
    </source>
</evidence>
<dbReference type="SUPFAM" id="SSF52540">
    <property type="entry name" value="P-loop containing nucleoside triphosphate hydrolases"/>
    <property type="match status" value="1"/>
</dbReference>
<feature type="domain" description="NB-ARC" evidence="1">
    <location>
        <begin position="304"/>
        <end position="409"/>
    </location>
</feature>
<name>A0ABQ6EQY7_9VIBR</name>
<dbReference type="InterPro" id="IPR027417">
    <property type="entry name" value="P-loop_NTPase"/>
</dbReference>
<dbReference type="EMBL" id="BSPV01000008">
    <property type="protein sequence ID" value="GLT15419.1"/>
    <property type="molecule type" value="Genomic_DNA"/>
</dbReference>
<dbReference type="InterPro" id="IPR029035">
    <property type="entry name" value="DHS-like_NAD/FAD-binding_dom"/>
</dbReference>
<dbReference type="Proteomes" id="UP001157156">
    <property type="component" value="Unassembled WGS sequence"/>
</dbReference>
<evidence type="ECO:0000259" key="1">
    <source>
        <dbReference type="Pfam" id="PF00931"/>
    </source>
</evidence>
<protein>
    <recommendedName>
        <fullName evidence="1">NB-ARC domain-containing protein</fullName>
    </recommendedName>
</protein>
<evidence type="ECO:0000313" key="3">
    <source>
        <dbReference type="Proteomes" id="UP001157156"/>
    </source>
</evidence>
<dbReference type="Pfam" id="PF00931">
    <property type="entry name" value="NB-ARC"/>
    <property type="match status" value="1"/>
</dbReference>
<proteinExistence type="predicted"/>
<dbReference type="Pfam" id="PF13289">
    <property type="entry name" value="SIR2_2"/>
    <property type="match status" value="1"/>
</dbReference>
<dbReference type="SUPFAM" id="SSF52467">
    <property type="entry name" value="DHS-like NAD/FAD-binding domain"/>
    <property type="match status" value="1"/>
</dbReference>
<dbReference type="Gene3D" id="3.40.50.1220">
    <property type="entry name" value="TPP-binding domain"/>
    <property type="match status" value="1"/>
</dbReference>
<gene>
    <name evidence="2" type="ORF">GCM10007931_23940</name>
</gene>
<accession>A0ABQ6EQY7</accession>
<dbReference type="RefSeq" id="WP_089123766.1">
    <property type="nucleotide sequence ID" value="NZ_BSPV01000008.1"/>
</dbReference>
<reference evidence="3" key="1">
    <citation type="journal article" date="2019" name="Int. J. Syst. Evol. Microbiol.">
        <title>The Global Catalogue of Microorganisms (GCM) 10K type strain sequencing project: providing services to taxonomists for standard genome sequencing and annotation.</title>
        <authorList>
            <consortium name="The Broad Institute Genomics Platform"/>
            <consortium name="The Broad Institute Genome Sequencing Center for Infectious Disease"/>
            <person name="Wu L."/>
            <person name="Ma J."/>
        </authorList>
    </citation>
    <scope>NUCLEOTIDE SEQUENCE [LARGE SCALE GENOMIC DNA]</scope>
    <source>
        <strain evidence="3">NBRC 111146</strain>
    </source>
</reference>
<keyword evidence="3" id="KW-1185">Reference proteome</keyword>
<dbReference type="Gene3D" id="3.40.50.300">
    <property type="entry name" value="P-loop containing nucleotide triphosphate hydrolases"/>
    <property type="match status" value="1"/>
</dbReference>
<sequence>MKFEVPQELNEAVKNNKLVIFVGAGLSVNCGLPNWKDIVIELLEHNKEYINKASAYIDALDSGILEPLEVLDKVKNEKKRIFDFFENKLSQKKISELHKKIGLISSRFVTTNFDKLIEGNVDVNVVTQSSDYNLSKIDSNSNFVLKIHGDIQQVDNCIIFSAQYEDLYSYERFSTFQLKKIFSTYNVLFIGFSFSDPYVTELFDNISELQNSFGPNHFFVSDSQSVIRNFEDKKIPNIECVNIKNYNNLSIFLDKLAEVNNPKSQPATVDKIERQESLLSKEIDGSDIAPEVTGWVGRVEELETLKSDYFKVVFITGIGGGGKSALASQYLKHEDSYDIAEWKDFKEQEHKFQHKIISMILNVSPNSTVNDLIGHSDSELIQIFFRKLGNKKAVFVLDNIDSYIDLENFEPTNGVGELFEMSMATEHNSKFIFTCRPFIQFAKPRFIQLNLTGLTEENTIEYFLKAGSSIKKEKIINYAKESFTLTKGHALWLSLIIAHSKKGESALVNFLESIGNGSKINQNDTSILSKNVLSSVWNSLHDRDKLVLRTLAESVVAETKEDYSEILRDELNYKNYQRALKSLYSFNLIVEKRNSDYIELHPLVKEFVTTNYPPSERNKYISYLVKFYDKWVVILKEKLSVNLSFQEFTNFTKKAELSINAQDYQSAVSSLLDVQESMCSAGYIEEYLRVSDLLFRSITWSKKSISKITGIEALIKCTAKSSVEFGDSALSSYIIDSYSSIIEQKESNYIQLCEIKAYDFWFNKKYRDAINVCEEANYLLKRAGQEDNYQINHTLALSHRDSENREDVDKALDFFLKNKDLNELTDTNSILDDDESTQLGNVGKCLSIKKEYGNALTCYYKSFYLIFKKDPYNKLLNLGYASLWLFEVLLERKEKDSAFYFLSYSLNCWSNSSPVLSNRYRGMMKGIMSNNNYINISSQEEWRIEKYCVEYIEKKLNKKLTK</sequence>
<dbReference type="InterPro" id="IPR002182">
    <property type="entry name" value="NB-ARC"/>
</dbReference>
<organism evidence="2 3">
    <name type="scientific">Vibrio algivorus</name>
    <dbReference type="NCBI Taxonomy" id="1667024"/>
    <lineage>
        <taxon>Bacteria</taxon>
        <taxon>Pseudomonadati</taxon>
        <taxon>Pseudomonadota</taxon>
        <taxon>Gammaproteobacteria</taxon>
        <taxon>Vibrionales</taxon>
        <taxon>Vibrionaceae</taxon>
        <taxon>Vibrio</taxon>
    </lineage>
</organism>